<dbReference type="EMBL" id="BLAF01000007">
    <property type="protein sequence ID" value="GES18413.1"/>
    <property type="molecule type" value="Genomic_DNA"/>
</dbReference>
<dbReference type="PRINTS" id="PR00411">
    <property type="entry name" value="PNDRDTASEI"/>
</dbReference>
<dbReference type="Gene3D" id="3.90.700.10">
    <property type="entry name" value="Succinate dehydrogenase/fumarate reductase flavoprotein, catalytic domain"/>
    <property type="match status" value="1"/>
</dbReference>
<dbReference type="GO" id="GO:0008202">
    <property type="term" value="P:steroid metabolic process"/>
    <property type="evidence" value="ECO:0007669"/>
    <property type="project" value="UniProtKB-ARBA"/>
</dbReference>
<accession>A0A5M3XHD3</accession>
<keyword evidence="3" id="KW-0274">FAD</keyword>
<evidence type="ECO:0000259" key="5">
    <source>
        <dbReference type="Pfam" id="PF00890"/>
    </source>
</evidence>
<dbReference type="GO" id="GO:0033765">
    <property type="term" value="F:steroid dehydrogenase activity, acting on the CH-CH group of donors"/>
    <property type="evidence" value="ECO:0007669"/>
    <property type="project" value="UniProtKB-ARBA"/>
</dbReference>
<evidence type="ECO:0000313" key="6">
    <source>
        <dbReference type="EMBL" id="GES18413.1"/>
    </source>
</evidence>
<dbReference type="SUPFAM" id="SSF56425">
    <property type="entry name" value="Succinate dehydrogenase/fumarate reductase flavoprotein, catalytic domain"/>
    <property type="match status" value="1"/>
</dbReference>
<evidence type="ECO:0000256" key="2">
    <source>
        <dbReference type="ARBA" id="ARBA00022630"/>
    </source>
</evidence>
<dbReference type="AlphaFoldDB" id="A0A5M3XHD3"/>
<dbReference type="InterPro" id="IPR027477">
    <property type="entry name" value="Succ_DH/fumarate_Rdtase_cat_sf"/>
</dbReference>
<dbReference type="PANTHER" id="PTHR43400:SF10">
    <property type="entry name" value="3-OXOSTEROID 1-DEHYDROGENASE"/>
    <property type="match status" value="1"/>
</dbReference>
<evidence type="ECO:0000313" key="7">
    <source>
        <dbReference type="Proteomes" id="UP000377595"/>
    </source>
</evidence>
<sequence>MAVGSPAESFDLVIVGSGGGGLTAALAAAEAGLKPVILEKREVVGGSTSMSGGVVWMPNNPLMRAAGVPDSYEAGLTYLQSVVGDPDDASSMERRKAFLAQGPAMISFIQRKGVKLTRCEGYSDYYDNRKGGHARGRSIEGIPWDGRQLGEWHSKINPGMGRSLDLAVMTNEVRNLPAAFRSARSFRAAARVVLRTKISRLLGKDLLTNGMSLVGQLTKACVDTGIPIWLNTDVRELVVSEGRVVGVRAERDGVPTVVTGTGGVLLAAGGFERNGEMRLSYNADTQPNDGERTMGNPGNTGTVLQAAIALGAKVDYMDEAVWNPAPRREIAISNLTTARQFPHTIFVNKSGRRFVNESNSYIEVVKAMYANDAVPAWLIFDDAFRRKYPWGRGMPKIRNLASVLPGRLPEEWVSQGWIKRADTVEELARLIGVDPRTLATTVANFNEYATRGQDPEFNRGVSQYNKALGDPGNKPNPAVGTLAEPPFYATEIFAADVGTIGGVITNQYAQVLDQQLEPIAGLYAAGNMAATVVGRTYPGAGASIAHTMTFGYIAAHHVADLRTQVPAS</sequence>
<proteinExistence type="predicted"/>
<comment type="caution">
    <text evidence="6">The sequence shown here is derived from an EMBL/GenBank/DDBJ whole genome shotgun (WGS) entry which is preliminary data.</text>
</comment>
<dbReference type="PANTHER" id="PTHR43400">
    <property type="entry name" value="FUMARATE REDUCTASE"/>
    <property type="match status" value="1"/>
</dbReference>
<comment type="cofactor">
    <cofactor evidence="1">
        <name>FAD</name>
        <dbReference type="ChEBI" id="CHEBI:57692"/>
    </cofactor>
</comment>
<dbReference type="Pfam" id="PF00890">
    <property type="entry name" value="FAD_binding_2"/>
    <property type="match status" value="1"/>
</dbReference>
<evidence type="ECO:0000256" key="4">
    <source>
        <dbReference type="ARBA" id="ARBA00023002"/>
    </source>
</evidence>
<evidence type="ECO:0000256" key="1">
    <source>
        <dbReference type="ARBA" id="ARBA00001974"/>
    </source>
</evidence>
<feature type="domain" description="FAD-dependent oxidoreductase 2 FAD-binding" evidence="5">
    <location>
        <begin position="11"/>
        <end position="544"/>
    </location>
</feature>
<keyword evidence="4" id="KW-0560">Oxidoreductase</keyword>
<evidence type="ECO:0000256" key="3">
    <source>
        <dbReference type="ARBA" id="ARBA00022827"/>
    </source>
</evidence>
<dbReference type="Proteomes" id="UP000377595">
    <property type="component" value="Unassembled WGS sequence"/>
</dbReference>
<dbReference type="InterPro" id="IPR050315">
    <property type="entry name" value="FAD-oxidoreductase_2"/>
</dbReference>
<organism evidence="6 7">
    <name type="scientific">Acrocarpospora pleiomorpha</name>
    <dbReference type="NCBI Taxonomy" id="90975"/>
    <lineage>
        <taxon>Bacteria</taxon>
        <taxon>Bacillati</taxon>
        <taxon>Actinomycetota</taxon>
        <taxon>Actinomycetes</taxon>
        <taxon>Streptosporangiales</taxon>
        <taxon>Streptosporangiaceae</taxon>
        <taxon>Acrocarpospora</taxon>
    </lineage>
</organism>
<name>A0A5M3XHD3_9ACTN</name>
<gene>
    <name evidence="6" type="ORF">Aple_013080</name>
</gene>
<dbReference type="Gene3D" id="3.50.50.60">
    <property type="entry name" value="FAD/NAD(P)-binding domain"/>
    <property type="match status" value="2"/>
</dbReference>
<dbReference type="InterPro" id="IPR036188">
    <property type="entry name" value="FAD/NAD-bd_sf"/>
</dbReference>
<keyword evidence="7" id="KW-1185">Reference proteome</keyword>
<protein>
    <submittedName>
        <fullName evidence="6">3-oxosteroid 1-dehydrogenase</fullName>
    </submittedName>
</protein>
<reference evidence="6 7" key="1">
    <citation type="submission" date="2019-10" db="EMBL/GenBank/DDBJ databases">
        <title>Whole genome shotgun sequence of Acrocarpospora pleiomorpha NBRC 16267.</title>
        <authorList>
            <person name="Ichikawa N."/>
            <person name="Kimura A."/>
            <person name="Kitahashi Y."/>
            <person name="Komaki H."/>
            <person name="Oguchi A."/>
        </authorList>
    </citation>
    <scope>NUCLEOTIDE SEQUENCE [LARGE SCALE GENOMIC DNA]</scope>
    <source>
        <strain evidence="6 7">NBRC 16267</strain>
    </source>
</reference>
<keyword evidence="2" id="KW-0285">Flavoprotein</keyword>
<dbReference type="InterPro" id="IPR003953">
    <property type="entry name" value="FAD-dep_OxRdtase_2_FAD-bd"/>
</dbReference>
<dbReference type="SUPFAM" id="SSF51905">
    <property type="entry name" value="FAD/NAD(P)-binding domain"/>
    <property type="match status" value="1"/>
</dbReference>